<sequence>MEKYPRKLADIKESSGKIESLIQEVSEAYEKKYQVQFTKDVHVIVGCYGSNAFTHRQYIPEITFCLEKLSPNTEHLKVIIAHEFGHALHNLLSDREGMDWPSLNWENPYIWLLQEGCATHFSKQVAEAEESVYFSYDDQGEEWLEFALANKQELIRSFINDRDKQSPREIFNEWFSINGGKKHDYTRLAYFIGYEILQHLIEKYGELKAVTSWTEPNFNQEIEQVMKELMEA</sequence>
<dbReference type="Proteomes" id="UP000297975">
    <property type="component" value="Unassembled WGS sequence"/>
</dbReference>
<accession>A0A4Y8IIZ9</accession>
<dbReference type="AlphaFoldDB" id="A0A4Y8IIZ9"/>
<gene>
    <name evidence="1" type="ORF">E3U55_10365</name>
</gene>
<reference evidence="1 2" key="1">
    <citation type="submission" date="2019-03" db="EMBL/GenBank/DDBJ databases">
        <authorList>
            <person name="He R.-H."/>
        </authorList>
    </citation>
    <scope>NUCLEOTIDE SEQUENCE [LARGE SCALE GENOMIC DNA]</scope>
    <source>
        <strain evidence="2">SH 714</strain>
    </source>
</reference>
<protein>
    <recommendedName>
        <fullName evidence="3">Aminopeptidase</fullName>
    </recommendedName>
</protein>
<proteinExistence type="predicted"/>
<dbReference type="SUPFAM" id="SSF55486">
    <property type="entry name" value="Metalloproteases ('zincins'), catalytic domain"/>
    <property type="match status" value="1"/>
</dbReference>
<dbReference type="EMBL" id="SOPW01000010">
    <property type="protein sequence ID" value="TFB19556.1"/>
    <property type="molecule type" value="Genomic_DNA"/>
</dbReference>
<organism evidence="1 2">
    <name type="scientific">Filobacillus milosensis</name>
    <dbReference type="NCBI Taxonomy" id="94137"/>
    <lineage>
        <taxon>Bacteria</taxon>
        <taxon>Bacillati</taxon>
        <taxon>Bacillota</taxon>
        <taxon>Bacilli</taxon>
        <taxon>Bacillales</taxon>
        <taxon>Bacillaceae</taxon>
        <taxon>Filobacillus</taxon>
    </lineage>
</organism>
<keyword evidence="2" id="KW-1185">Reference proteome</keyword>
<dbReference type="OrthoDB" id="2433944at2"/>
<dbReference type="Pfam" id="PF18958">
    <property type="entry name" value="DUF5700"/>
    <property type="match status" value="1"/>
</dbReference>
<evidence type="ECO:0000313" key="2">
    <source>
        <dbReference type="Proteomes" id="UP000297975"/>
    </source>
</evidence>
<comment type="caution">
    <text evidence="1">The sequence shown here is derived from an EMBL/GenBank/DDBJ whole genome shotgun (WGS) entry which is preliminary data.</text>
</comment>
<evidence type="ECO:0008006" key="3">
    <source>
        <dbReference type="Google" id="ProtNLM"/>
    </source>
</evidence>
<evidence type="ECO:0000313" key="1">
    <source>
        <dbReference type="EMBL" id="TFB19556.1"/>
    </source>
</evidence>
<dbReference type="InterPro" id="IPR043754">
    <property type="entry name" value="DUF5700"/>
</dbReference>
<name>A0A4Y8IIZ9_9BACI</name>